<dbReference type="PROSITE" id="PS50011">
    <property type="entry name" value="PROTEIN_KINASE_DOM"/>
    <property type="match status" value="1"/>
</dbReference>
<dbReference type="InterPro" id="IPR000719">
    <property type="entry name" value="Prot_kinase_dom"/>
</dbReference>
<keyword evidence="2" id="KW-0723">Serine/threonine-protein kinase</keyword>
<dbReference type="InterPro" id="IPR011009">
    <property type="entry name" value="Kinase-like_dom_sf"/>
</dbReference>
<keyword evidence="6" id="KW-0067">ATP-binding</keyword>
<evidence type="ECO:0000256" key="1">
    <source>
        <dbReference type="ARBA" id="ARBA00006692"/>
    </source>
</evidence>
<accession>A0A7R8VW19</accession>
<evidence type="ECO:0000256" key="2">
    <source>
        <dbReference type="ARBA" id="ARBA00022527"/>
    </source>
</evidence>
<protein>
    <recommendedName>
        <fullName evidence="7">Protein kinase domain-containing protein</fullName>
    </recommendedName>
</protein>
<feature type="domain" description="Protein kinase" evidence="7">
    <location>
        <begin position="1"/>
        <end position="273"/>
    </location>
</feature>
<dbReference type="Pfam" id="PF00069">
    <property type="entry name" value="Pkinase"/>
    <property type="match status" value="1"/>
</dbReference>
<dbReference type="GO" id="GO:0004674">
    <property type="term" value="F:protein serine/threonine kinase activity"/>
    <property type="evidence" value="ECO:0007669"/>
    <property type="project" value="UniProtKB-KW"/>
</dbReference>
<dbReference type="GO" id="GO:0005524">
    <property type="term" value="F:ATP binding"/>
    <property type="evidence" value="ECO:0007669"/>
    <property type="project" value="UniProtKB-KW"/>
</dbReference>
<keyword evidence="3" id="KW-0808">Transferase</keyword>
<reference evidence="8" key="1">
    <citation type="submission" date="2020-11" db="EMBL/GenBank/DDBJ databases">
        <authorList>
            <person name="Tran Van P."/>
        </authorList>
    </citation>
    <scope>NUCLEOTIDE SEQUENCE</scope>
</reference>
<evidence type="ECO:0000256" key="3">
    <source>
        <dbReference type="ARBA" id="ARBA00022679"/>
    </source>
</evidence>
<comment type="similarity">
    <text evidence="1">Belongs to the protein kinase superfamily. CAMK Ser/Thr protein kinase family.</text>
</comment>
<dbReference type="AlphaFoldDB" id="A0A7R8VW19"/>
<gene>
    <name evidence="8" type="ORF">TDIB3V08_LOCUS10006</name>
</gene>
<evidence type="ECO:0000256" key="4">
    <source>
        <dbReference type="ARBA" id="ARBA00022741"/>
    </source>
</evidence>
<dbReference type="Gene3D" id="1.10.510.10">
    <property type="entry name" value="Transferase(Phosphotransferase) domain 1"/>
    <property type="match status" value="2"/>
</dbReference>
<keyword evidence="4" id="KW-0547">Nucleotide-binding</keyword>
<dbReference type="EMBL" id="OA571226">
    <property type="protein sequence ID" value="CAD7203841.1"/>
    <property type="molecule type" value="Genomic_DNA"/>
</dbReference>
<organism evidence="8">
    <name type="scientific">Timema douglasi</name>
    <name type="common">Walking stick</name>
    <dbReference type="NCBI Taxonomy" id="61478"/>
    <lineage>
        <taxon>Eukaryota</taxon>
        <taxon>Metazoa</taxon>
        <taxon>Ecdysozoa</taxon>
        <taxon>Arthropoda</taxon>
        <taxon>Hexapoda</taxon>
        <taxon>Insecta</taxon>
        <taxon>Pterygota</taxon>
        <taxon>Neoptera</taxon>
        <taxon>Polyneoptera</taxon>
        <taxon>Phasmatodea</taxon>
        <taxon>Timematodea</taxon>
        <taxon>Timematoidea</taxon>
        <taxon>Timematidae</taxon>
        <taxon>Timema</taxon>
    </lineage>
</organism>
<name>A0A7R8VW19_TIMDO</name>
<evidence type="ECO:0000313" key="8">
    <source>
        <dbReference type="EMBL" id="CAD7203841.1"/>
    </source>
</evidence>
<sequence>MLPYWDSSDCVLVFFILRDFYVRPCLLRLLDHVLTSDDTFLVLQFCEGGPLSGVVFPKRTLNEREVKTVFYQLTLSLQYLHDIGIVHRDIKATSSWFQLDNILLFSKEPEPLIKLIDFGASNCSGRLALGTPIGSSLYVAPEVLRASLVGSTYCHQADVWSAGVVLFLCPSGYRDASGKGSVAGEGLEDDLGKVSRGIPIRIWTPQPQWFLEMRIRGYQPFLDHTSILNGDFNLEPSVWDKVSPPARDLVQRMLEVDPRLRVSIKHILRHKWMKVGVLVLELSKAMRKELGEESNRYQSHLPASYVKFVEGSGGRVVPIM</sequence>
<evidence type="ECO:0000259" key="7">
    <source>
        <dbReference type="PROSITE" id="PS50011"/>
    </source>
</evidence>
<evidence type="ECO:0000256" key="6">
    <source>
        <dbReference type="ARBA" id="ARBA00022840"/>
    </source>
</evidence>
<dbReference type="InterPro" id="IPR050205">
    <property type="entry name" value="CDPK_Ser/Thr_kinases"/>
</dbReference>
<proteinExistence type="inferred from homology"/>
<keyword evidence="5" id="KW-0418">Kinase</keyword>
<dbReference type="SUPFAM" id="SSF56112">
    <property type="entry name" value="Protein kinase-like (PK-like)"/>
    <property type="match status" value="1"/>
</dbReference>
<dbReference type="PANTHER" id="PTHR24349">
    <property type="entry name" value="SERINE/THREONINE-PROTEIN KINASE"/>
    <property type="match status" value="1"/>
</dbReference>
<evidence type="ECO:0000256" key="5">
    <source>
        <dbReference type="ARBA" id="ARBA00022777"/>
    </source>
</evidence>
<dbReference type="SMART" id="SM00220">
    <property type="entry name" value="S_TKc"/>
    <property type="match status" value="1"/>
</dbReference>